<accession>A0AAW0EWT0</accession>
<proteinExistence type="predicted"/>
<protein>
    <submittedName>
        <fullName evidence="3">Uncharacterized protein</fullName>
    </submittedName>
</protein>
<keyword evidence="2" id="KW-0732">Signal</keyword>
<gene>
    <name evidence="3" type="ORF">NESM_000684300</name>
</gene>
<evidence type="ECO:0000256" key="1">
    <source>
        <dbReference type="SAM" id="Phobius"/>
    </source>
</evidence>
<dbReference type="AlphaFoldDB" id="A0AAW0EWT0"/>
<reference evidence="3 4" key="1">
    <citation type="journal article" date="2021" name="MBio">
        <title>A New Model Trypanosomatid, Novymonas esmeraldas: Genomic Perception of Its 'Candidatus Pandoraea novymonadis' Endosymbiont.</title>
        <authorList>
            <person name="Zakharova A."/>
            <person name="Saura A."/>
            <person name="Butenko A."/>
            <person name="Podesvova L."/>
            <person name="Warmusova S."/>
            <person name="Kostygov A.Y."/>
            <person name="Nenarokova A."/>
            <person name="Lukes J."/>
            <person name="Opperdoes F.R."/>
            <person name="Yurchenko V."/>
        </authorList>
    </citation>
    <scope>NUCLEOTIDE SEQUENCE [LARGE SCALE GENOMIC DNA]</scope>
    <source>
        <strain evidence="3 4">E262AT.01</strain>
    </source>
</reference>
<name>A0AAW0EWT0_9TRYP</name>
<keyword evidence="1" id="KW-1133">Transmembrane helix</keyword>
<organism evidence="3 4">
    <name type="scientific">Novymonas esmeraldas</name>
    <dbReference type="NCBI Taxonomy" id="1808958"/>
    <lineage>
        <taxon>Eukaryota</taxon>
        <taxon>Discoba</taxon>
        <taxon>Euglenozoa</taxon>
        <taxon>Kinetoplastea</taxon>
        <taxon>Metakinetoplastina</taxon>
        <taxon>Trypanosomatida</taxon>
        <taxon>Trypanosomatidae</taxon>
        <taxon>Novymonas</taxon>
    </lineage>
</organism>
<evidence type="ECO:0000313" key="4">
    <source>
        <dbReference type="Proteomes" id="UP001430356"/>
    </source>
</evidence>
<dbReference type="Proteomes" id="UP001430356">
    <property type="component" value="Unassembled WGS sequence"/>
</dbReference>
<feature type="transmembrane region" description="Helical" evidence="1">
    <location>
        <begin position="540"/>
        <end position="563"/>
    </location>
</feature>
<feature type="signal peptide" evidence="2">
    <location>
        <begin position="1"/>
        <end position="22"/>
    </location>
</feature>
<keyword evidence="1" id="KW-0812">Transmembrane</keyword>
<sequence>MRHHTALVAAVVVVALLHATLFVPTAVAAASAPRAAATGVQHKRLQSFAAYAERVGAALELLTGKYSDTDDGTDGATPAATGAADALDEERFGGTSASGPTSHLAYAAQLLQYPHGAVQSAVESVARRATAARTFASVLVGAALDSDATALLAKVEADADRAPFVADTRVLPSERAPQLTAARAALQPLAPHVVAPAPQPVANMSRDIEALAWYDPEQTPIACSNGYPAYASNANVICENSYRRLTAGEYASLSPREQQWCNGRVSSWPVVPQVCVCPADFYLEAGDDGAFYCNTRPVDVQVTLEAKHLCHSEADEALGLPGTTEGEYCIKAARHDTLVLPVTWQFAQVSDNAMLAATKSINQRVPPQTPPGPGNRVWVVVRPRVAVSGTYSELTVNTRIFSYLVGGYAGTGTASPTPGDVGFFLSGSTALRSATAFTATFCFHSPRLTRDQLKEVSLANPPELLQYFGSGSGTTSHSLTLDLASIPDDFVEGNQMYVETGLKGGPSIYSYRVARIHVSFTDLAEPSANSHKYPRQFNPLYILLIAAIAAVVVGTGLAVLWYYCMQNEDYDDRLVSDAQRKKAQKTQSATN</sequence>
<evidence type="ECO:0000256" key="2">
    <source>
        <dbReference type="SAM" id="SignalP"/>
    </source>
</evidence>
<comment type="caution">
    <text evidence="3">The sequence shown here is derived from an EMBL/GenBank/DDBJ whole genome shotgun (WGS) entry which is preliminary data.</text>
</comment>
<feature type="chain" id="PRO_5043788170" evidence="2">
    <location>
        <begin position="23"/>
        <end position="591"/>
    </location>
</feature>
<dbReference type="EMBL" id="JAECZO010000103">
    <property type="protein sequence ID" value="KAK7197369.1"/>
    <property type="molecule type" value="Genomic_DNA"/>
</dbReference>
<keyword evidence="4" id="KW-1185">Reference proteome</keyword>
<keyword evidence="1" id="KW-0472">Membrane</keyword>
<evidence type="ECO:0000313" key="3">
    <source>
        <dbReference type="EMBL" id="KAK7197369.1"/>
    </source>
</evidence>